<name>A0ABU7D644_9TELE</name>
<evidence type="ECO:0000313" key="1">
    <source>
        <dbReference type="EMBL" id="MED6269173.1"/>
    </source>
</evidence>
<dbReference type="Proteomes" id="UP001352852">
    <property type="component" value="Unassembled WGS sequence"/>
</dbReference>
<reference evidence="1 2" key="1">
    <citation type="submission" date="2021-06" db="EMBL/GenBank/DDBJ databases">
        <authorList>
            <person name="Palmer J.M."/>
        </authorList>
    </citation>
    <scope>NUCLEOTIDE SEQUENCE [LARGE SCALE GENOMIC DNA]</scope>
    <source>
        <strain evidence="1 2">CL_MEX2019</strain>
        <tissue evidence="1">Muscle</tissue>
    </source>
</reference>
<gene>
    <name evidence="1" type="ORF">CHARACLAT_030447</name>
</gene>
<protein>
    <submittedName>
        <fullName evidence="1">Uncharacterized protein</fullName>
    </submittedName>
</protein>
<proteinExistence type="predicted"/>
<evidence type="ECO:0000313" key="2">
    <source>
        <dbReference type="Proteomes" id="UP001352852"/>
    </source>
</evidence>
<comment type="caution">
    <text evidence="1">The sequence shown here is derived from an EMBL/GenBank/DDBJ whole genome shotgun (WGS) entry which is preliminary data.</text>
</comment>
<keyword evidence="2" id="KW-1185">Reference proteome</keyword>
<dbReference type="EMBL" id="JAHUTJ010012775">
    <property type="protein sequence ID" value="MED6269173.1"/>
    <property type="molecule type" value="Genomic_DNA"/>
</dbReference>
<accession>A0ABU7D644</accession>
<sequence>MNHSIGSLDSCVESLFCEKVDLYQSVLLALTRFFHYLPAFNSIHLLVNSDSVSLSLLKKASPQHVAVTPICYHDGVLRLMHSVNFPLHTAFCMYLLVDSLFNLFQSFAIS</sequence>
<organism evidence="1 2">
    <name type="scientific">Characodon lateralis</name>
    <dbReference type="NCBI Taxonomy" id="208331"/>
    <lineage>
        <taxon>Eukaryota</taxon>
        <taxon>Metazoa</taxon>
        <taxon>Chordata</taxon>
        <taxon>Craniata</taxon>
        <taxon>Vertebrata</taxon>
        <taxon>Euteleostomi</taxon>
        <taxon>Actinopterygii</taxon>
        <taxon>Neopterygii</taxon>
        <taxon>Teleostei</taxon>
        <taxon>Neoteleostei</taxon>
        <taxon>Acanthomorphata</taxon>
        <taxon>Ovalentaria</taxon>
        <taxon>Atherinomorphae</taxon>
        <taxon>Cyprinodontiformes</taxon>
        <taxon>Goodeidae</taxon>
        <taxon>Characodon</taxon>
    </lineage>
</organism>